<evidence type="ECO:0000256" key="1">
    <source>
        <dbReference type="SAM" id="Phobius"/>
    </source>
</evidence>
<dbReference type="RefSeq" id="WP_073460350.1">
    <property type="nucleotide sequence ID" value="NZ_FRAP01000029.1"/>
</dbReference>
<keyword evidence="1" id="KW-0472">Membrane</keyword>
<reference evidence="2 3" key="1">
    <citation type="submission" date="2016-11" db="EMBL/GenBank/DDBJ databases">
        <authorList>
            <person name="Jaros S."/>
            <person name="Januszkiewicz K."/>
            <person name="Wedrychowicz H."/>
        </authorList>
    </citation>
    <scope>NUCLEOTIDE SEQUENCE [LARGE SCALE GENOMIC DNA]</scope>
    <source>
        <strain evidence="2 3">DSM 43832</strain>
    </source>
</reference>
<accession>A0A1M7AR65</accession>
<organism evidence="2 3">
    <name type="scientific">Pseudonocardia thermophila</name>
    <dbReference type="NCBI Taxonomy" id="1848"/>
    <lineage>
        <taxon>Bacteria</taxon>
        <taxon>Bacillati</taxon>
        <taxon>Actinomycetota</taxon>
        <taxon>Actinomycetes</taxon>
        <taxon>Pseudonocardiales</taxon>
        <taxon>Pseudonocardiaceae</taxon>
        <taxon>Pseudonocardia</taxon>
    </lineage>
</organism>
<name>A0A1M7AR65_PSETH</name>
<keyword evidence="1" id="KW-1133">Transmembrane helix</keyword>
<feature type="transmembrane region" description="Helical" evidence="1">
    <location>
        <begin position="108"/>
        <end position="131"/>
    </location>
</feature>
<gene>
    <name evidence="2" type="ORF">SAMN05443637_12952</name>
</gene>
<feature type="transmembrane region" description="Helical" evidence="1">
    <location>
        <begin position="143"/>
        <end position="165"/>
    </location>
</feature>
<dbReference type="Proteomes" id="UP000184363">
    <property type="component" value="Unassembled WGS sequence"/>
</dbReference>
<proteinExistence type="predicted"/>
<sequence>MPVASTRPPGRPGRALLVLLWIVLGVVALVSGIPGLRLATGASGVPGTVVVEECTALGRGRYDCRGTFTADAGGSAVPVVAPPESTAGERWPAQLDPADGRTVRAGPVGVWTALAVPLLGIAVLALAPLFAFAASGTRRGRRAAALVGIPIAALAMAGALGGVIVSS</sequence>
<dbReference type="STRING" id="1848.SAMN05443637_12952"/>
<evidence type="ECO:0000313" key="2">
    <source>
        <dbReference type="EMBL" id="SHL45223.1"/>
    </source>
</evidence>
<dbReference type="EMBL" id="FRAP01000029">
    <property type="protein sequence ID" value="SHL45223.1"/>
    <property type="molecule type" value="Genomic_DNA"/>
</dbReference>
<evidence type="ECO:0000313" key="3">
    <source>
        <dbReference type="Proteomes" id="UP000184363"/>
    </source>
</evidence>
<keyword evidence="3" id="KW-1185">Reference proteome</keyword>
<protein>
    <submittedName>
        <fullName evidence="2">Uncharacterized protein</fullName>
    </submittedName>
</protein>
<dbReference type="AlphaFoldDB" id="A0A1M7AR65"/>
<dbReference type="OrthoDB" id="3526581at2"/>
<keyword evidence="1" id="KW-0812">Transmembrane</keyword>